<comment type="similarity">
    <text evidence="1 7">Belongs to the glycosyl hydrolase 38 family.</text>
</comment>
<keyword evidence="2 7" id="KW-0479">Metal-binding</keyword>
<dbReference type="SUPFAM" id="SSF88688">
    <property type="entry name" value="Families 57/38 glycoside transferase middle domain"/>
    <property type="match status" value="1"/>
</dbReference>
<dbReference type="Pfam" id="PF01074">
    <property type="entry name" value="Glyco_hydro_38N"/>
    <property type="match status" value="1"/>
</dbReference>
<evidence type="ECO:0000256" key="6">
    <source>
        <dbReference type="ARBA" id="ARBA00023295"/>
    </source>
</evidence>
<evidence type="ECO:0000256" key="1">
    <source>
        <dbReference type="ARBA" id="ARBA00009792"/>
    </source>
</evidence>
<feature type="domain" description="Glycoside hydrolase family 38 central" evidence="9">
    <location>
        <begin position="420"/>
        <end position="508"/>
    </location>
</feature>
<evidence type="ECO:0000256" key="4">
    <source>
        <dbReference type="ARBA" id="ARBA00022833"/>
    </source>
</evidence>
<dbReference type="GO" id="GO:0046872">
    <property type="term" value="F:metal ion binding"/>
    <property type="evidence" value="ECO:0007669"/>
    <property type="project" value="UniProtKB-KW"/>
</dbReference>
<keyword evidence="3 7" id="KW-0378">Hydrolase</keyword>
<dbReference type="Pfam" id="PF07748">
    <property type="entry name" value="Glyco_hydro_38C"/>
    <property type="match status" value="1"/>
</dbReference>
<accession>A0ABD0M105</accession>
<evidence type="ECO:0000256" key="7">
    <source>
        <dbReference type="RuleBase" id="RU361199"/>
    </source>
</evidence>
<evidence type="ECO:0000313" key="11">
    <source>
        <dbReference type="Proteomes" id="UP001519460"/>
    </source>
</evidence>
<dbReference type="InterPro" id="IPR037094">
    <property type="entry name" value="Glyco_hydro_38_cen_sf"/>
</dbReference>
<comment type="caution">
    <text evidence="10">The sequence shown here is derived from an EMBL/GenBank/DDBJ whole genome shotgun (WGS) entry which is preliminary data.</text>
</comment>
<dbReference type="EC" id="3.2.1.-" evidence="7"/>
<dbReference type="InterPro" id="IPR013780">
    <property type="entry name" value="Glyco_hydro_b"/>
</dbReference>
<dbReference type="SUPFAM" id="SSF74650">
    <property type="entry name" value="Galactose mutarotase-like"/>
    <property type="match status" value="1"/>
</dbReference>
<keyword evidence="4 7" id="KW-0862">Zinc</keyword>
<evidence type="ECO:0000256" key="3">
    <source>
        <dbReference type="ARBA" id="ARBA00022801"/>
    </source>
</evidence>
<evidence type="ECO:0000313" key="10">
    <source>
        <dbReference type="EMBL" id="KAK7505480.1"/>
    </source>
</evidence>
<keyword evidence="5" id="KW-1015">Disulfide bond</keyword>
<reference evidence="10 11" key="1">
    <citation type="journal article" date="2023" name="Sci. Data">
        <title>Genome assembly of the Korean intertidal mud-creeper Batillaria attramentaria.</title>
        <authorList>
            <person name="Patra A.K."/>
            <person name="Ho P.T."/>
            <person name="Jun S."/>
            <person name="Lee S.J."/>
            <person name="Kim Y."/>
            <person name="Won Y.J."/>
        </authorList>
    </citation>
    <scope>NUCLEOTIDE SEQUENCE [LARGE SCALE GENOMIC DNA]</scope>
    <source>
        <strain evidence="10">Wonlab-2016</strain>
    </source>
</reference>
<evidence type="ECO:0000259" key="9">
    <source>
        <dbReference type="SMART" id="SM00872"/>
    </source>
</evidence>
<dbReference type="AlphaFoldDB" id="A0ABD0M105"/>
<protein>
    <recommendedName>
        <fullName evidence="7">Alpha-mannosidase</fullName>
        <ecNumber evidence="7">3.2.1.-</ecNumber>
    </recommendedName>
</protein>
<sequence length="1058" mass="119554">MARLRTEHLLCIAVALYLVTCYYVYIAVDLHMKHTEEWPVVDIKKDKMEKEWNSVDVGYPQYVLTVSGWIQVVDVPSYTAKPGLHVFVVPHSHQDVGWRDTVDSCYKDAKNTLNHAVAKLEEHKNWKFIWAETAYLSRWYNEAKDTQKQSLKRAIADGQLEIVTGGWVMTEEACAHYAPMLDQLIEGHLWLNSTLGVRPVSAWSVDPFGHSPTVAYLLKGSGLQHMVIQRVHFGIKRHLARSQRLEFNWRQSWDLSGATDIPCHMMPFLTYAVLYSCGPDPHVCCQFDFSRNKCTRGKKSIKPVPVSKENIKQLAWALWEQYQKKAQLYKSSVLLVPHGDDFRYDTRQEWEEQLGNMEKLMTYMNNDRDMNIKVEFGTISDYFKAVEAEEKSKQMKFDPSSGQSPVLVGDFFPYNDRDDQYWTGYYTTRPLYKYMSRFLQGRLRLAEVLYTLTVARLLARRETGLLSSVRDRLPDLEDARHTQAVFMHHDAITGTSKKAVVKDYAHSLKTAISKVDLLLEQLMSITLTGDTHTSLADHGHLQMSEVWPDAAAPPVFRIAEKNTRMIVVANPLTTRWVYAVKVHISDPNVRVTNHLGEPVPQQISPVLSRNLVMSDSYFELVFEADMPALSVRSFGLDSHQLTSSDFASITVFNLDKGHFGDRLPFKMFHSTEETFTIENRMIKASFSRCSGTLQHIMRKSDDVGHKVGVKFVTYGTGSWTNPLKDKSGAYIFLPDGPAQDIGVKYPSVVVIEGTVASSVYTHTLGLLHAVTLYNISGPVGAGVHVENVVNLADARWDNKELVMRLVTDIHSPADDICVDLNGFQMNRKHWRSKLLIQGNFHPINTMVYIENQHQSRLSLITAQAHGVASLSSGWLEVVLDRRLMQDDWRGLGEGVTDNAPTPSKFVLLLERLEVKSASRPCRPSPLAHLLSEHLNNPPVTTVSSLAPSKSESQRGHSLLTSPFPCALDLVNLRTSSIASDLKFVSALMVLHRAGVDCSIPDVHKDCDMQSSLESNIFDGVKITGTLKMRLSGAQEEQKSPELGQVPEMELRTYKLVFS</sequence>
<feature type="transmembrane region" description="Helical" evidence="8">
    <location>
        <begin position="9"/>
        <end position="28"/>
    </location>
</feature>
<keyword evidence="6 7" id="KW-0326">Glycosidase</keyword>
<organism evidence="10 11">
    <name type="scientific">Batillaria attramentaria</name>
    <dbReference type="NCBI Taxonomy" id="370345"/>
    <lineage>
        <taxon>Eukaryota</taxon>
        <taxon>Metazoa</taxon>
        <taxon>Spiralia</taxon>
        <taxon>Lophotrochozoa</taxon>
        <taxon>Mollusca</taxon>
        <taxon>Gastropoda</taxon>
        <taxon>Caenogastropoda</taxon>
        <taxon>Sorbeoconcha</taxon>
        <taxon>Cerithioidea</taxon>
        <taxon>Batillariidae</taxon>
        <taxon>Batillaria</taxon>
    </lineage>
</organism>
<name>A0ABD0M105_9CAEN</name>
<proteinExistence type="inferred from homology"/>
<dbReference type="InterPro" id="IPR015341">
    <property type="entry name" value="Glyco_hydro_38_cen"/>
</dbReference>
<dbReference type="Gene3D" id="3.20.110.10">
    <property type="entry name" value="Glycoside hydrolase 38, N terminal domain"/>
    <property type="match status" value="1"/>
</dbReference>
<evidence type="ECO:0000256" key="8">
    <source>
        <dbReference type="SAM" id="Phobius"/>
    </source>
</evidence>
<dbReference type="PANTHER" id="PTHR11607">
    <property type="entry name" value="ALPHA-MANNOSIDASE"/>
    <property type="match status" value="1"/>
</dbReference>
<dbReference type="EMBL" id="JACVVK020000010">
    <property type="protein sequence ID" value="KAK7505480.1"/>
    <property type="molecule type" value="Genomic_DNA"/>
</dbReference>
<dbReference type="SMART" id="SM00872">
    <property type="entry name" value="Alpha-mann_mid"/>
    <property type="match status" value="1"/>
</dbReference>
<evidence type="ECO:0000256" key="5">
    <source>
        <dbReference type="ARBA" id="ARBA00023157"/>
    </source>
</evidence>
<dbReference type="InterPro" id="IPR011682">
    <property type="entry name" value="Glyco_hydro_38_C"/>
</dbReference>
<dbReference type="InterPro" id="IPR011330">
    <property type="entry name" value="Glyco_hydro/deAcase_b/a-brl"/>
</dbReference>
<keyword evidence="11" id="KW-1185">Reference proteome</keyword>
<evidence type="ECO:0000256" key="2">
    <source>
        <dbReference type="ARBA" id="ARBA00022723"/>
    </source>
</evidence>
<dbReference type="PANTHER" id="PTHR11607:SF3">
    <property type="entry name" value="LYSOSOMAL ALPHA-MANNOSIDASE"/>
    <property type="match status" value="1"/>
</dbReference>
<dbReference type="SUPFAM" id="SSF88713">
    <property type="entry name" value="Glycoside hydrolase/deacetylase"/>
    <property type="match status" value="1"/>
</dbReference>
<keyword evidence="8" id="KW-0812">Transmembrane</keyword>
<dbReference type="InterPro" id="IPR027291">
    <property type="entry name" value="Glyco_hydro_38_N_sf"/>
</dbReference>
<dbReference type="Gene3D" id="2.70.98.30">
    <property type="entry name" value="Golgi alpha-mannosidase II, domain 4"/>
    <property type="match status" value="1"/>
</dbReference>
<dbReference type="Gene3D" id="1.20.1270.50">
    <property type="entry name" value="Glycoside hydrolase family 38, central domain"/>
    <property type="match status" value="1"/>
</dbReference>
<dbReference type="GO" id="GO:0016798">
    <property type="term" value="F:hydrolase activity, acting on glycosyl bonds"/>
    <property type="evidence" value="ECO:0007669"/>
    <property type="project" value="UniProtKB-KW"/>
</dbReference>
<dbReference type="InterPro" id="IPR011013">
    <property type="entry name" value="Gal_mutarotase_sf_dom"/>
</dbReference>
<gene>
    <name evidence="10" type="ORF">BaRGS_00003225</name>
</gene>
<comment type="cofactor">
    <cofactor evidence="7">
        <name>Zn(2+)</name>
        <dbReference type="ChEBI" id="CHEBI:29105"/>
    </cofactor>
    <text evidence="7">Binds 1 zinc ion per subunit.</text>
</comment>
<dbReference type="InterPro" id="IPR050843">
    <property type="entry name" value="Glycosyl_Hydrlase_38"/>
</dbReference>
<dbReference type="InterPro" id="IPR000602">
    <property type="entry name" value="Glyco_hydro_38_N"/>
</dbReference>
<keyword evidence="8" id="KW-1133">Transmembrane helix</keyword>
<dbReference type="Proteomes" id="UP001519460">
    <property type="component" value="Unassembled WGS sequence"/>
</dbReference>
<dbReference type="Gene3D" id="2.60.40.1180">
    <property type="entry name" value="Golgi alpha-mannosidase II"/>
    <property type="match status" value="1"/>
</dbReference>
<keyword evidence="8" id="KW-0472">Membrane</keyword>
<dbReference type="Pfam" id="PF09261">
    <property type="entry name" value="Alpha-mann_mid"/>
    <property type="match status" value="1"/>
</dbReference>
<dbReference type="InterPro" id="IPR028995">
    <property type="entry name" value="Glyco_hydro_57/38_cen_sf"/>
</dbReference>